<dbReference type="EMBL" id="CAXAMM010040426">
    <property type="protein sequence ID" value="CAK9093064.1"/>
    <property type="molecule type" value="Genomic_DNA"/>
</dbReference>
<evidence type="ECO:0000256" key="1">
    <source>
        <dbReference type="SAM" id="MobiDB-lite"/>
    </source>
</evidence>
<keyword evidence="3" id="KW-1185">Reference proteome</keyword>
<sequence>EAKKEPQAQESEKVETAEGSEEISMGVVDGIPRSSGEATYRAEVNVPRENGGAGPLGKRGLTAVRGPNRIDRQKAQEDVRTLV</sequence>
<accession>A0ABP0QYM3</accession>
<feature type="compositionally biased region" description="Basic and acidic residues" evidence="1">
    <location>
        <begin position="68"/>
        <end position="83"/>
    </location>
</feature>
<dbReference type="Proteomes" id="UP001642464">
    <property type="component" value="Unassembled WGS sequence"/>
</dbReference>
<feature type="non-terminal residue" evidence="2">
    <location>
        <position position="1"/>
    </location>
</feature>
<reference evidence="2 3" key="1">
    <citation type="submission" date="2024-02" db="EMBL/GenBank/DDBJ databases">
        <authorList>
            <person name="Chen Y."/>
            <person name="Shah S."/>
            <person name="Dougan E. K."/>
            <person name="Thang M."/>
            <person name="Chan C."/>
        </authorList>
    </citation>
    <scope>NUCLEOTIDE SEQUENCE [LARGE SCALE GENOMIC DNA]</scope>
</reference>
<organism evidence="2 3">
    <name type="scientific">Durusdinium trenchii</name>
    <dbReference type="NCBI Taxonomy" id="1381693"/>
    <lineage>
        <taxon>Eukaryota</taxon>
        <taxon>Sar</taxon>
        <taxon>Alveolata</taxon>
        <taxon>Dinophyceae</taxon>
        <taxon>Suessiales</taxon>
        <taxon>Symbiodiniaceae</taxon>
        <taxon>Durusdinium</taxon>
    </lineage>
</organism>
<comment type="caution">
    <text evidence="2">The sequence shown here is derived from an EMBL/GenBank/DDBJ whole genome shotgun (WGS) entry which is preliminary data.</text>
</comment>
<feature type="compositionally biased region" description="Basic and acidic residues" evidence="1">
    <location>
        <begin position="1"/>
        <end position="16"/>
    </location>
</feature>
<proteinExistence type="predicted"/>
<feature type="region of interest" description="Disordered" evidence="1">
    <location>
        <begin position="1"/>
        <end position="83"/>
    </location>
</feature>
<protein>
    <submittedName>
        <fullName evidence="2">Uncharacterized protein</fullName>
    </submittedName>
</protein>
<evidence type="ECO:0000313" key="2">
    <source>
        <dbReference type="EMBL" id="CAK9093064.1"/>
    </source>
</evidence>
<gene>
    <name evidence="2" type="ORF">SCF082_LOCUS43777</name>
</gene>
<name>A0ABP0QYM3_9DINO</name>
<evidence type="ECO:0000313" key="3">
    <source>
        <dbReference type="Proteomes" id="UP001642464"/>
    </source>
</evidence>
<feature type="non-terminal residue" evidence="2">
    <location>
        <position position="83"/>
    </location>
</feature>